<feature type="binding site" evidence="11">
    <location>
        <position position="473"/>
    </location>
    <ligand>
        <name>K(+)</name>
        <dbReference type="ChEBI" id="CHEBI:29103"/>
        <note>ligand shared between two tetrameric partners</note>
    </ligand>
</feature>
<feature type="binding site" evidence="11">
    <location>
        <begin position="341"/>
        <end position="343"/>
    </location>
    <ligand>
        <name>IMP</name>
        <dbReference type="ChEBI" id="CHEBI:58053"/>
    </ligand>
</feature>
<comment type="similarity">
    <text evidence="2 11 13">Belongs to the IMPDH/GMPR family.</text>
</comment>
<organism evidence="16 17">
    <name type="scientific">Agaribacillus aureus</name>
    <dbReference type="NCBI Taxonomy" id="3051825"/>
    <lineage>
        <taxon>Bacteria</taxon>
        <taxon>Pseudomonadati</taxon>
        <taxon>Bacteroidota</taxon>
        <taxon>Cytophagia</taxon>
        <taxon>Cytophagales</taxon>
        <taxon>Splendidivirgaceae</taxon>
        <taxon>Agaribacillus</taxon>
    </lineage>
</organism>
<evidence type="ECO:0000256" key="2">
    <source>
        <dbReference type="ARBA" id="ARBA00005502"/>
    </source>
</evidence>
<dbReference type="SMART" id="SM00116">
    <property type="entry name" value="CBS"/>
    <property type="match status" value="2"/>
</dbReference>
<comment type="caution">
    <text evidence="16">The sequence shown here is derived from an EMBL/GenBank/DDBJ whole genome shotgun (WGS) entry which is preliminary data.</text>
</comment>
<dbReference type="PROSITE" id="PS51371">
    <property type="entry name" value="CBS"/>
    <property type="match status" value="2"/>
</dbReference>
<dbReference type="Pfam" id="PF00571">
    <property type="entry name" value="CBS"/>
    <property type="match status" value="2"/>
</dbReference>
<feature type="binding site" description="in other chain" evidence="11">
    <location>
        <position position="305"/>
    </location>
    <ligand>
        <name>K(+)</name>
        <dbReference type="ChEBI" id="CHEBI:29103"/>
        <note>ligand shared between two tetrameric partners</note>
    </ligand>
</feature>
<feature type="binding site" evidence="11">
    <location>
        <begin position="301"/>
        <end position="303"/>
    </location>
    <ligand>
        <name>NAD(+)</name>
        <dbReference type="ChEBI" id="CHEBI:57540"/>
    </ligand>
</feature>
<evidence type="ECO:0000256" key="3">
    <source>
        <dbReference type="ARBA" id="ARBA00022723"/>
    </source>
</evidence>
<dbReference type="InterPro" id="IPR046342">
    <property type="entry name" value="CBS_dom_sf"/>
</dbReference>
<feature type="binding site" description="in other chain" evidence="11">
    <location>
        <position position="303"/>
    </location>
    <ligand>
        <name>K(+)</name>
        <dbReference type="ChEBI" id="CHEBI:29103"/>
        <note>ligand shared between two tetrameric partners</note>
    </ligand>
</feature>
<evidence type="ECO:0000256" key="7">
    <source>
        <dbReference type="ARBA" id="ARBA00023002"/>
    </source>
</evidence>
<dbReference type="Proteomes" id="UP001172083">
    <property type="component" value="Unassembled WGS sequence"/>
</dbReference>
<evidence type="ECO:0000256" key="8">
    <source>
        <dbReference type="ARBA" id="ARBA00023027"/>
    </source>
</evidence>
<feature type="binding site" evidence="11">
    <location>
        <position position="306"/>
    </location>
    <ligand>
        <name>IMP</name>
        <dbReference type="ChEBI" id="CHEBI:58053"/>
    </ligand>
</feature>
<comment type="function">
    <text evidence="11">Catalyzes the conversion of inosine 5'-phosphate (IMP) to xanthosine 5'-phosphate (XMP), the first committed and rate-limiting step in the de novo synthesis of guanine nucleotides, and therefore plays an important role in the regulation of cell growth.</text>
</comment>
<evidence type="ECO:0000259" key="15">
    <source>
        <dbReference type="PROSITE" id="PS51371"/>
    </source>
</evidence>
<dbReference type="Gene3D" id="3.20.20.70">
    <property type="entry name" value="Aldolase class I"/>
    <property type="match status" value="1"/>
</dbReference>
<feature type="active site" description="Proton acceptor" evidence="11">
    <location>
        <position position="404"/>
    </location>
</feature>
<dbReference type="SUPFAM" id="SSF54631">
    <property type="entry name" value="CBS-domain pair"/>
    <property type="match status" value="1"/>
</dbReference>
<evidence type="ECO:0000256" key="9">
    <source>
        <dbReference type="ARBA" id="ARBA00023122"/>
    </source>
</evidence>
<feature type="binding site" evidence="11">
    <location>
        <position position="251"/>
    </location>
    <ligand>
        <name>NAD(+)</name>
        <dbReference type="ChEBI" id="CHEBI:57540"/>
    </ligand>
</feature>
<comment type="subunit">
    <text evidence="11">Homotetramer.</text>
</comment>
<evidence type="ECO:0000313" key="17">
    <source>
        <dbReference type="Proteomes" id="UP001172083"/>
    </source>
</evidence>
<dbReference type="EC" id="1.1.1.205" evidence="11 14"/>
<feature type="binding site" description="in other chain" evidence="11">
    <location>
        <position position="308"/>
    </location>
    <ligand>
        <name>K(+)</name>
        <dbReference type="ChEBI" id="CHEBI:29103"/>
        <note>ligand shared between two tetrameric partners</note>
    </ligand>
</feature>
<keyword evidence="9 12" id="KW-0129">CBS domain</keyword>
<dbReference type="SUPFAM" id="SSF51412">
    <property type="entry name" value="Inosine monophosphate dehydrogenase (IMPDH)"/>
    <property type="match status" value="1"/>
</dbReference>
<dbReference type="GO" id="GO:0003938">
    <property type="term" value="F:IMP dehydrogenase activity"/>
    <property type="evidence" value="ECO:0007669"/>
    <property type="project" value="UniProtKB-EC"/>
</dbReference>
<dbReference type="PANTHER" id="PTHR11911:SF111">
    <property type="entry name" value="INOSINE-5'-MONOPHOSPHATE DEHYDROGENASE"/>
    <property type="match status" value="1"/>
</dbReference>
<evidence type="ECO:0000256" key="11">
    <source>
        <dbReference type="HAMAP-Rule" id="MF_01964"/>
    </source>
</evidence>
<evidence type="ECO:0000256" key="13">
    <source>
        <dbReference type="RuleBase" id="RU003927"/>
    </source>
</evidence>
<feature type="domain" description="CBS" evidence="15">
    <location>
        <begin position="97"/>
        <end position="156"/>
    </location>
</feature>
<evidence type="ECO:0000313" key="16">
    <source>
        <dbReference type="EMBL" id="MDN5216554.1"/>
    </source>
</evidence>
<dbReference type="InterPro" id="IPR015875">
    <property type="entry name" value="IMP_DH/GMP_Rdtase_CS"/>
</dbReference>
<evidence type="ECO:0000256" key="12">
    <source>
        <dbReference type="PROSITE-ProRule" id="PRU00703"/>
    </source>
</evidence>
<comment type="cofactor">
    <cofactor evidence="1 11">
        <name>K(+)</name>
        <dbReference type="ChEBI" id="CHEBI:29103"/>
    </cofactor>
</comment>
<dbReference type="InterPro" id="IPR013785">
    <property type="entry name" value="Aldolase_TIM"/>
</dbReference>
<dbReference type="HAMAP" id="MF_01964">
    <property type="entry name" value="IMPDH"/>
    <property type="match status" value="1"/>
</dbReference>
<gene>
    <name evidence="11 16" type="primary">guaB</name>
    <name evidence="16" type="ORF">QQ020_31080</name>
</gene>
<proteinExistence type="inferred from homology"/>
<dbReference type="CDD" id="cd04601">
    <property type="entry name" value="CBS_pair_IMPDH"/>
    <property type="match status" value="1"/>
</dbReference>
<feature type="binding site" evidence="11">
    <location>
        <position position="419"/>
    </location>
    <ligand>
        <name>IMP</name>
        <dbReference type="ChEBI" id="CHEBI:58053"/>
    </ligand>
</feature>
<feature type="active site" description="Thioimidate intermediate" evidence="11">
    <location>
        <position position="308"/>
    </location>
</feature>
<dbReference type="RefSeq" id="WP_346761889.1">
    <property type="nucleotide sequence ID" value="NZ_JAUJEB010000009.1"/>
</dbReference>
<dbReference type="Pfam" id="PF00478">
    <property type="entry name" value="IMPDH"/>
    <property type="match status" value="1"/>
</dbReference>
<dbReference type="PROSITE" id="PS00487">
    <property type="entry name" value="IMP_DH_GMP_RED"/>
    <property type="match status" value="1"/>
</dbReference>
<dbReference type="SMART" id="SM01240">
    <property type="entry name" value="IMPDH"/>
    <property type="match status" value="1"/>
</dbReference>
<keyword evidence="4 11" id="KW-0332">GMP biosynthesis</keyword>
<keyword evidence="6 11" id="KW-0630">Potassium</keyword>
<dbReference type="PANTHER" id="PTHR11911">
    <property type="entry name" value="INOSINE-5-MONOPHOSPHATE DEHYDROGENASE RELATED"/>
    <property type="match status" value="1"/>
</dbReference>
<evidence type="ECO:0000256" key="4">
    <source>
        <dbReference type="ARBA" id="ARBA00022749"/>
    </source>
</evidence>
<accession>A0ABT8LFI4</accession>
<keyword evidence="5 11" id="KW-0658">Purine biosynthesis</keyword>
<dbReference type="InterPro" id="IPR005990">
    <property type="entry name" value="IMP_DH"/>
</dbReference>
<feature type="domain" description="CBS" evidence="15">
    <location>
        <begin position="157"/>
        <end position="217"/>
    </location>
</feature>
<protein>
    <recommendedName>
        <fullName evidence="11 14">Inosine-5'-monophosphate dehydrogenase</fullName>
        <shortName evidence="11">IMP dehydrogenase</shortName>
        <shortName evidence="11">IMPD</shortName>
        <shortName evidence="11">IMPDH</shortName>
        <ecNumber evidence="11 14">1.1.1.205</ecNumber>
    </recommendedName>
</protein>
<dbReference type="EMBL" id="JAUJEB010000009">
    <property type="protein sequence ID" value="MDN5216554.1"/>
    <property type="molecule type" value="Genomic_DNA"/>
</dbReference>
<reference evidence="16" key="1">
    <citation type="submission" date="2023-06" db="EMBL/GenBank/DDBJ databases">
        <title>Genomic of Agaribacillus aureum.</title>
        <authorList>
            <person name="Wang G."/>
        </authorList>
    </citation>
    <scope>NUCLEOTIDE SEQUENCE</scope>
    <source>
        <strain evidence="16">BMA12</strain>
    </source>
</reference>
<feature type="binding site" evidence="11">
    <location>
        <begin position="364"/>
        <end position="365"/>
    </location>
    <ligand>
        <name>IMP</name>
        <dbReference type="ChEBI" id="CHEBI:58053"/>
    </ligand>
</feature>
<dbReference type="InterPro" id="IPR001093">
    <property type="entry name" value="IMP_DH_GMPRt"/>
</dbReference>
<keyword evidence="7 11" id="KW-0560">Oxidoreductase</keyword>
<dbReference type="CDD" id="cd00381">
    <property type="entry name" value="IMPDH"/>
    <property type="match status" value="1"/>
</dbReference>
<evidence type="ECO:0000256" key="14">
    <source>
        <dbReference type="RuleBase" id="RU003928"/>
    </source>
</evidence>
<evidence type="ECO:0000256" key="1">
    <source>
        <dbReference type="ARBA" id="ARBA00001958"/>
    </source>
</evidence>
<feature type="binding site" evidence="11">
    <location>
        <position position="472"/>
    </location>
    <ligand>
        <name>K(+)</name>
        <dbReference type="ChEBI" id="CHEBI:29103"/>
        <note>ligand shared between two tetrameric partners</note>
    </ligand>
</feature>
<sequence length="490" mass="52802">MHTDPSKLLYEALTYDDVLLLPGYSEVLPRDTETSTQLTRNIKLNIPLVSAAMDTVTEYQLAISMALEGGLGFIHKNMSIEQQANQIRKVKRSQSGMILDPITLDVDSTVKDAVDIMKEYKIGGIPVIERNNKLAGIITNRDLRFHKDLSSPVVDIMTKDNLITADEGIDLNQAEGILQEYKIEKLPIINKEGELSGLITYKDILKNMDRPNACKDEYGRLRVGAAVGVTEDILERIEMLINVGVDVISIDTAHGHSKGVIDACRRVKSEYKDLELIVGNVATPEAAQALAEAGADAVKVGVGPGSICTTRVIAGVGVPQLTAVYECAKVLKDAGVPAIADGGIRFSGDVVKAIAAGGASVMIGSMLAGTEEAPGQVIIYEGRKFKSYRGMGSLEAMGEGSKDRYFQDAEDDIKKLVPEGIVGRVPFKGSVAEVLFQLVGGLKAGMGYCGAPNIEELQKARFVKITAAGAKESHPHDVFITREAPNYSRK</sequence>
<comment type="catalytic activity">
    <reaction evidence="10 11 14">
        <text>IMP + NAD(+) + H2O = XMP + NADH + H(+)</text>
        <dbReference type="Rhea" id="RHEA:11708"/>
        <dbReference type="ChEBI" id="CHEBI:15377"/>
        <dbReference type="ChEBI" id="CHEBI:15378"/>
        <dbReference type="ChEBI" id="CHEBI:57464"/>
        <dbReference type="ChEBI" id="CHEBI:57540"/>
        <dbReference type="ChEBI" id="CHEBI:57945"/>
        <dbReference type="ChEBI" id="CHEBI:58053"/>
        <dbReference type="EC" id="1.1.1.205"/>
    </reaction>
</comment>
<dbReference type="InterPro" id="IPR000644">
    <property type="entry name" value="CBS_dom"/>
</dbReference>
<keyword evidence="17" id="KW-1185">Reference proteome</keyword>
<evidence type="ECO:0000256" key="6">
    <source>
        <dbReference type="ARBA" id="ARBA00022958"/>
    </source>
</evidence>
<comment type="caution">
    <text evidence="11">Lacks conserved residue(s) required for the propagation of feature annotation.</text>
</comment>
<dbReference type="PIRSF" id="PIRSF000130">
    <property type="entry name" value="IMPDH"/>
    <property type="match status" value="1"/>
</dbReference>
<feature type="binding site" evidence="11">
    <location>
        <position position="474"/>
    </location>
    <ligand>
        <name>K(+)</name>
        <dbReference type="ChEBI" id="CHEBI:29103"/>
        <note>ligand shared between two tetrameric partners</note>
    </ligand>
</feature>
<evidence type="ECO:0000256" key="10">
    <source>
        <dbReference type="ARBA" id="ARBA00048028"/>
    </source>
</evidence>
<keyword evidence="3 11" id="KW-0479">Metal-binding</keyword>
<comment type="pathway">
    <text evidence="11 14">Purine metabolism; XMP biosynthesis via de novo pathway; XMP from IMP: step 1/1.</text>
</comment>
<keyword evidence="8 11" id="KW-0520">NAD</keyword>
<feature type="binding site" evidence="11">
    <location>
        <begin position="388"/>
        <end position="392"/>
    </location>
    <ligand>
        <name>IMP</name>
        <dbReference type="ChEBI" id="CHEBI:58053"/>
    </ligand>
</feature>
<dbReference type="NCBIfam" id="TIGR01302">
    <property type="entry name" value="IMP_dehydrog"/>
    <property type="match status" value="1"/>
</dbReference>
<evidence type="ECO:0000256" key="5">
    <source>
        <dbReference type="ARBA" id="ARBA00022755"/>
    </source>
</evidence>
<name>A0ABT8LFI4_9BACT</name>
<comment type="activity regulation">
    <text evidence="11">Mycophenolic acid (MPA) is a non-competitive inhibitor that prevents formation of the closed enzyme conformation by binding to the same site as the amobile flap. In contrast, mizoribine monophosphate (MZP) is a competitive inhibitor that induces the closed conformation. MPA is a potent inhibitor of mammalian IMPDHs but a poor inhibitor of the bacterial enzymes. MZP is a more potent inhibitor of bacterial IMPDH.</text>
</comment>